<evidence type="ECO:0000313" key="2">
    <source>
        <dbReference type="Proteomes" id="UP001501759"/>
    </source>
</evidence>
<dbReference type="Proteomes" id="UP001501759">
    <property type="component" value="Unassembled WGS sequence"/>
</dbReference>
<dbReference type="RefSeq" id="WP_345657398.1">
    <property type="nucleotide sequence ID" value="NZ_BAABKB010000040.1"/>
</dbReference>
<name>A0ABP9JLS2_9ACTN</name>
<proteinExistence type="predicted"/>
<comment type="caution">
    <text evidence="1">The sequence shown here is derived from an EMBL/GenBank/DDBJ whole genome shotgun (WGS) entry which is preliminary data.</text>
</comment>
<protein>
    <submittedName>
        <fullName evidence="1">Uncharacterized protein</fullName>
    </submittedName>
</protein>
<sequence>MSIRDRAREALYNAMNTDDGSPASARRATQAASVLAQAASTHGHTATAATVAALGAAAVAAEGALSNYVYPPGDYADFREGKKR</sequence>
<reference evidence="2" key="1">
    <citation type="journal article" date="2019" name="Int. J. Syst. Evol. Microbiol.">
        <title>The Global Catalogue of Microorganisms (GCM) 10K type strain sequencing project: providing services to taxonomists for standard genome sequencing and annotation.</title>
        <authorList>
            <consortium name="The Broad Institute Genomics Platform"/>
            <consortium name="The Broad Institute Genome Sequencing Center for Infectious Disease"/>
            <person name="Wu L."/>
            <person name="Ma J."/>
        </authorList>
    </citation>
    <scope>NUCLEOTIDE SEQUENCE [LARGE SCALE GENOMIC DNA]</scope>
    <source>
        <strain evidence="2">JCM 18409</strain>
    </source>
</reference>
<evidence type="ECO:0000313" key="1">
    <source>
        <dbReference type="EMBL" id="GAA5033064.1"/>
    </source>
</evidence>
<accession>A0ABP9JLS2</accession>
<dbReference type="EMBL" id="BAABKB010000040">
    <property type="protein sequence ID" value="GAA5033064.1"/>
    <property type="molecule type" value="Genomic_DNA"/>
</dbReference>
<organism evidence="1 2">
    <name type="scientific">Streptomyces siamensis</name>
    <dbReference type="NCBI Taxonomy" id="1274986"/>
    <lineage>
        <taxon>Bacteria</taxon>
        <taxon>Bacillati</taxon>
        <taxon>Actinomycetota</taxon>
        <taxon>Actinomycetes</taxon>
        <taxon>Kitasatosporales</taxon>
        <taxon>Streptomycetaceae</taxon>
        <taxon>Streptomyces</taxon>
    </lineage>
</organism>
<gene>
    <name evidence="1" type="ORF">GCM10023335_76180</name>
</gene>
<keyword evidence="2" id="KW-1185">Reference proteome</keyword>